<gene>
    <name evidence="2" type="ORF">DFW101_2884</name>
</gene>
<dbReference type="Pfam" id="PF06411">
    <property type="entry name" value="HdeA"/>
    <property type="match status" value="1"/>
</dbReference>
<evidence type="ECO:0000313" key="2">
    <source>
        <dbReference type="EMBL" id="EHJ48886.1"/>
    </source>
</evidence>
<dbReference type="HOGENOM" id="CLU_2192748_0_0_7"/>
<evidence type="ECO:0000313" key="3">
    <source>
        <dbReference type="Proteomes" id="UP000004662"/>
    </source>
</evidence>
<dbReference type="Proteomes" id="UP000004662">
    <property type="component" value="Chromosome"/>
</dbReference>
<keyword evidence="3" id="KW-1185">Reference proteome</keyword>
<proteinExistence type="predicted"/>
<feature type="signal peptide" evidence="1">
    <location>
        <begin position="1"/>
        <end position="16"/>
    </location>
</feature>
<organism evidence="2 3">
    <name type="scientific">Solidesulfovibrio carbinoliphilus subsp. oakridgensis</name>
    <dbReference type="NCBI Taxonomy" id="694327"/>
    <lineage>
        <taxon>Bacteria</taxon>
        <taxon>Pseudomonadati</taxon>
        <taxon>Thermodesulfobacteriota</taxon>
        <taxon>Desulfovibrionia</taxon>
        <taxon>Desulfovibrionales</taxon>
        <taxon>Desulfovibrionaceae</taxon>
        <taxon>Solidesulfovibrio</taxon>
    </lineage>
</organism>
<evidence type="ECO:0008006" key="4">
    <source>
        <dbReference type="Google" id="ProtNLM"/>
    </source>
</evidence>
<dbReference type="EMBL" id="CM001368">
    <property type="protein sequence ID" value="EHJ48886.1"/>
    <property type="molecule type" value="Genomic_DNA"/>
</dbReference>
<accession>G7QBM3</accession>
<dbReference type="InterPro" id="IPR010486">
    <property type="entry name" value="HNS-dep_expression_A/B"/>
</dbReference>
<name>G7QBM3_9BACT</name>
<keyword evidence="1" id="KW-0732">Signal</keyword>
<sequence>MARSLLVLFFALPALAKKQQTQNSEFGAMTCEEFIQDVATSDEDSIAVIFLWLDSYLSGVSGDTRLNGDNLEGFSTKPMNGCAKKPKSKVLDVAKAVGIK</sequence>
<dbReference type="AlphaFoldDB" id="G7QBM3"/>
<protein>
    <recommendedName>
        <fullName evidence="4">Acid stress chaperone HdeA</fullName>
    </recommendedName>
</protein>
<evidence type="ECO:0000256" key="1">
    <source>
        <dbReference type="SAM" id="SignalP"/>
    </source>
</evidence>
<feature type="chain" id="PRO_5003503544" description="Acid stress chaperone HdeA" evidence="1">
    <location>
        <begin position="17"/>
        <end position="100"/>
    </location>
</feature>
<reference evidence="3" key="1">
    <citation type="journal article" date="2015" name="Genome Announc.">
        <title>High-Quality Draft Genome Sequence of Desulfovibrio carbinoliphilus FW-101-2B, an Organic Acid-Oxidizing Sulfate-Reducing Bacterium Isolated from Uranium(VI)-Contaminated Groundwater.</title>
        <authorList>
            <person name="Ramsay B.D."/>
            <person name="Hwang C."/>
            <person name="Woo H.L."/>
            <person name="Carroll S.L."/>
            <person name="Lucas S."/>
            <person name="Han J."/>
            <person name="Lapidus A.L."/>
            <person name="Cheng J.F."/>
            <person name="Goodwin L.A."/>
            <person name="Pitluck S."/>
            <person name="Peters L."/>
            <person name="Chertkov O."/>
            <person name="Held B."/>
            <person name="Detter J.C."/>
            <person name="Han C.S."/>
            <person name="Tapia R."/>
            <person name="Land M.L."/>
            <person name="Hauser L.J."/>
            <person name="Kyrpides N.C."/>
            <person name="Ivanova N.N."/>
            <person name="Mikhailova N."/>
            <person name="Pagani I."/>
            <person name="Woyke T."/>
            <person name="Arkin A.P."/>
            <person name="Dehal P."/>
            <person name="Chivian D."/>
            <person name="Criddle C.S."/>
            <person name="Wu W."/>
            <person name="Chakraborty R."/>
            <person name="Hazen T.C."/>
            <person name="Fields M.W."/>
        </authorList>
    </citation>
    <scope>NUCLEOTIDE SEQUENCE [LARGE SCALE GENOMIC DNA]</scope>
    <source>
        <strain evidence="3">FW-101-2B</strain>
    </source>
</reference>